<keyword evidence="2" id="KW-0732">Signal</keyword>
<organism evidence="3 4">
    <name type="scientific">Solanum commersonii</name>
    <name type="common">Commerson's wild potato</name>
    <name type="synonym">Commerson's nightshade</name>
    <dbReference type="NCBI Taxonomy" id="4109"/>
    <lineage>
        <taxon>Eukaryota</taxon>
        <taxon>Viridiplantae</taxon>
        <taxon>Streptophyta</taxon>
        <taxon>Embryophyta</taxon>
        <taxon>Tracheophyta</taxon>
        <taxon>Spermatophyta</taxon>
        <taxon>Magnoliopsida</taxon>
        <taxon>eudicotyledons</taxon>
        <taxon>Gunneridae</taxon>
        <taxon>Pentapetalae</taxon>
        <taxon>asterids</taxon>
        <taxon>lamiids</taxon>
        <taxon>Solanales</taxon>
        <taxon>Solanaceae</taxon>
        <taxon>Solanoideae</taxon>
        <taxon>Solaneae</taxon>
        <taxon>Solanum</taxon>
    </lineage>
</organism>
<feature type="chain" id="PRO_5039928234" evidence="2">
    <location>
        <begin position="23"/>
        <end position="124"/>
    </location>
</feature>
<dbReference type="OrthoDB" id="1262457at2759"/>
<comment type="caution">
    <text evidence="3">The sequence shown here is derived from an EMBL/GenBank/DDBJ whole genome shotgun (WGS) entry which is preliminary data.</text>
</comment>
<keyword evidence="1" id="KW-0472">Membrane</keyword>
<gene>
    <name evidence="3" type="ORF">H5410_049741</name>
</gene>
<reference evidence="3 4" key="1">
    <citation type="submission" date="2020-09" db="EMBL/GenBank/DDBJ databases">
        <title>De no assembly of potato wild relative species, Solanum commersonii.</title>
        <authorList>
            <person name="Cho K."/>
        </authorList>
    </citation>
    <scope>NUCLEOTIDE SEQUENCE [LARGE SCALE GENOMIC DNA]</scope>
    <source>
        <strain evidence="3">LZ3.2</strain>
        <tissue evidence="3">Leaf</tissue>
    </source>
</reference>
<keyword evidence="4" id="KW-1185">Reference proteome</keyword>
<proteinExistence type="predicted"/>
<dbReference type="Proteomes" id="UP000824120">
    <property type="component" value="Chromosome 10"/>
</dbReference>
<accession>A0A9J5WTQ0</accession>
<evidence type="ECO:0000313" key="4">
    <source>
        <dbReference type="Proteomes" id="UP000824120"/>
    </source>
</evidence>
<name>A0A9J5WTQ0_SOLCO</name>
<keyword evidence="1" id="KW-0812">Transmembrane</keyword>
<keyword evidence="1" id="KW-1133">Transmembrane helix</keyword>
<protein>
    <submittedName>
        <fullName evidence="3">Uncharacterized protein</fullName>
    </submittedName>
</protein>
<evidence type="ECO:0000256" key="2">
    <source>
        <dbReference type="SAM" id="SignalP"/>
    </source>
</evidence>
<sequence length="124" mass="13970">MALKVILVLFFAMLLFTNENNGEMIKGEDGECLARCIAGCLLNPICTTLVCPGYCSEKVQTQNNRICNVGCSFGHCYKYLNNYDHEKFGSCMTIILILFFAMLLFTNENNGEMIKREDGRSNSK</sequence>
<dbReference type="AlphaFoldDB" id="A0A9J5WTQ0"/>
<dbReference type="EMBL" id="JACXVP010000010">
    <property type="protein sequence ID" value="KAG5579114.1"/>
    <property type="molecule type" value="Genomic_DNA"/>
</dbReference>
<feature type="signal peptide" evidence="2">
    <location>
        <begin position="1"/>
        <end position="22"/>
    </location>
</feature>
<feature type="transmembrane region" description="Helical" evidence="1">
    <location>
        <begin position="87"/>
        <end position="106"/>
    </location>
</feature>
<evidence type="ECO:0000313" key="3">
    <source>
        <dbReference type="EMBL" id="KAG5579114.1"/>
    </source>
</evidence>
<evidence type="ECO:0000256" key="1">
    <source>
        <dbReference type="SAM" id="Phobius"/>
    </source>
</evidence>